<proteinExistence type="inferred from homology"/>
<dbReference type="FunFam" id="3.90.700.10:FF:000002">
    <property type="entry name" value="L-aspartate oxidase"/>
    <property type="match status" value="1"/>
</dbReference>
<dbReference type="InterPro" id="IPR037099">
    <property type="entry name" value="Fum_R/Succ_DH_flav-like_C_sf"/>
</dbReference>
<organism evidence="13">
    <name type="scientific">uncultured Desulfovibrio sp</name>
    <dbReference type="NCBI Taxonomy" id="167968"/>
    <lineage>
        <taxon>Bacteria</taxon>
        <taxon>Pseudomonadati</taxon>
        <taxon>Thermodesulfobacteriota</taxon>
        <taxon>Desulfovibrionia</taxon>
        <taxon>Desulfovibrionales</taxon>
        <taxon>Desulfovibrionaceae</taxon>
        <taxon>Desulfovibrio</taxon>
        <taxon>environmental samples</taxon>
    </lineage>
</organism>
<dbReference type="UniPathway" id="UPA00253">
    <property type="reaction ID" value="UER00326"/>
</dbReference>
<keyword evidence="7 11" id="KW-0274">FAD</keyword>
<evidence type="ECO:0000256" key="10">
    <source>
        <dbReference type="NCBIfam" id="TIGR00551"/>
    </source>
</evidence>
<evidence type="ECO:0000256" key="1">
    <source>
        <dbReference type="ARBA" id="ARBA00001974"/>
    </source>
</evidence>
<dbReference type="PRINTS" id="PR00368">
    <property type="entry name" value="FADPNR"/>
</dbReference>
<comment type="function">
    <text evidence="11">Catalyzes the oxidation of L-aspartate to iminoaspartate.</text>
</comment>
<comment type="similarity">
    <text evidence="3 11">Belongs to the FAD-dependent oxidoreductase 2 family. NadB subfamily.</text>
</comment>
<evidence type="ECO:0000256" key="4">
    <source>
        <dbReference type="ARBA" id="ARBA00012173"/>
    </source>
</evidence>
<dbReference type="InterPro" id="IPR003953">
    <property type="entry name" value="FAD-dep_OxRdtase_2_FAD-bd"/>
</dbReference>
<evidence type="ECO:0000256" key="7">
    <source>
        <dbReference type="ARBA" id="ARBA00022827"/>
    </source>
</evidence>
<dbReference type="NCBIfam" id="TIGR00551">
    <property type="entry name" value="nadB"/>
    <property type="match status" value="1"/>
</dbReference>
<comment type="catalytic activity">
    <reaction evidence="9">
        <text>L-aspartate + O2 = iminosuccinate + H2O2</text>
        <dbReference type="Rhea" id="RHEA:25876"/>
        <dbReference type="ChEBI" id="CHEBI:15379"/>
        <dbReference type="ChEBI" id="CHEBI:16240"/>
        <dbReference type="ChEBI" id="CHEBI:29991"/>
        <dbReference type="ChEBI" id="CHEBI:77875"/>
        <dbReference type="EC" id="1.4.3.16"/>
    </reaction>
    <physiologicalReaction direction="left-to-right" evidence="9">
        <dbReference type="Rhea" id="RHEA:25877"/>
    </physiologicalReaction>
</comment>
<dbReference type="GO" id="GO:0008734">
    <property type="term" value="F:L-aspartate oxidase activity"/>
    <property type="evidence" value="ECO:0007669"/>
    <property type="project" value="UniProtKB-UniRule"/>
</dbReference>
<keyword evidence="5 11" id="KW-0285">Flavoprotein</keyword>
<evidence type="ECO:0000256" key="5">
    <source>
        <dbReference type="ARBA" id="ARBA00022630"/>
    </source>
</evidence>
<dbReference type="RefSeq" id="WP_192113358.1">
    <property type="nucleotide sequence ID" value="NZ_CABUEN010000004.1"/>
</dbReference>
<keyword evidence="8 11" id="KW-0560">Oxidoreductase</keyword>
<keyword evidence="6 11" id="KW-0662">Pyridine nucleotide biosynthesis</keyword>
<dbReference type="EC" id="1.4.3.16" evidence="4 10"/>
<dbReference type="GO" id="GO:0009435">
    <property type="term" value="P:NAD+ biosynthetic process"/>
    <property type="evidence" value="ECO:0007669"/>
    <property type="project" value="UniProtKB-UniPathway"/>
</dbReference>
<feature type="domain" description="FAD-dependent oxidoreductase 2 FAD-binding" evidence="12">
    <location>
        <begin position="10"/>
        <end position="401"/>
    </location>
</feature>
<dbReference type="InterPro" id="IPR027477">
    <property type="entry name" value="Succ_DH/fumarate_Rdtase_cat_sf"/>
</dbReference>
<dbReference type="InterPro" id="IPR005288">
    <property type="entry name" value="NadB"/>
</dbReference>
<dbReference type="EMBL" id="FLUP01000001">
    <property type="protein sequence ID" value="SBW08495.1"/>
    <property type="molecule type" value="Genomic_DNA"/>
</dbReference>
<protein>
    <recommendedName>
        <fullName evidence="4 10">L-aspartate oxidase</fullName>
        <ecNumber evidence="4 10">1.4.3.16</ecNumber>
    </recommendedName>
</protein>
<evidence type="ECO:0000256" key="3">
    <source>
        <dbReference type="ARBA" id="ARBA00008562"/>
    </source>
</evidence>
<evidence type="ECO:0000256" key="2">
    <source>
        <dbReference type="ARBA" id="ARBA00004950"/>
    </source>
</evidence>
<dbReference type="AlphaFoldDB" id="A0A212KAH2"/>
<comment type="pathway">
    <text evidence="2 11">Cofactor biosynthesis; NAD(+) biosynthesis; iminoaspartate from L-aspartate (oxidase route): step 1/1.</text>
</comment>
<evidence type="ECO:0000256" key="6">
    <source>
        <dbReference type="ARBA" id="ARBA00022642"/>
    </source>
</evidence>
<dbReference type="GO" id="GO:0005737">
    <property type="term" value="C:cytoplasm"/>
    <property type="evidence" value="ECO:0007669"/>
    <property type="project" value="UniProtKB-SubCell"/>
</dbReference>
<dbReference type="PROSITE" id="PS51257">
    <property type="entry name" value="PROKAR_LIPOPROTEIN"/>
    <property type="match status" value="1"/>
</dbReference>
<dbReference type="SUPFAM" id="SSF46977">
    <property type="entry name" value="Succinate dehydrogenase/fumarate reductase flavoprotein C-terminal domain"/>
    <property type="match status" value="1"/>
</dbReference>
<dbReference type="PANTHER" id="PTHR42716">
    <property type="entry name" value="L-ASPARTATE OXIDASE"/>
    <property type="match status" value="1"/>
</dbReference>
<dbReference type="Gene3D" id="1.20.58.100">
    <property type="entry name" value="Fumarate reductase/succinate dehydrogenase flavoprotein-like, C-terminal domain"/>
    <property type="match status" value="1"/>
</dbReference>
<evidence type="ECO:0000313" key="13">
    <source>
        <dbReference type="EMBL" id="SBW08495.1"/>
    </source>
</evidence>
<evidence type="ECO:0000256" key="8">
    <source>
        <dbReference type="ARBA" id="ARBA00023002"/>
    </source>
</evidence>
<dbReference type="SUPFAM" id="SSF56425">
    <property type="entry name" value="Succinate dehydrogenase/fumarate reductase flavoprotein, catalytic domain"/>
    <property type="match status" value="1"/>
</dbReference>
<dbReference type="Gene3D" id="3.50.50.60">
    <property type="entry name" value="FAD/NAD(P)-binding domain"/>
    <property type="match status" value="1"/>
</dbReference>
<dbReference type="SUPFAM" id="SSF51905">
    <property type="entry name" value="FAD/NAD(P)-binding domain"/>
    <property type="match status" value="1"/>
</dbReference>
<dbReference type="PANTHER" id="PTHR42716:SF2">
    <property type="entry name" value="L-ASPARTATE OXIDASE, CHLOROPLASTIC"/>
    <property type="match status" value="1"/>
</dbReference>
<dbReference type="Gene3D" id="3.90.700.10">
    <property type="entry name" value="Succinate dehydrogenase/fumarate reductase flavoprotein, catalytic domain"/>
    <property type="match status" value="1"/>
</dbReference>
<dbReference type="Pfam" id="PF00890">
    <property type="entry name" value="FAD_binding_2"/>
    <property type="match status" value="1"/>
</dbReference>
<comment type="subcellular location">
    <subcellularLocation>
        <location evidence="11">Cytoplasm</location>
    </subcellularLocation>
</comment>
<evidence type="ECO:0000259" key="12">
    <source>
        <dbReference type="Pfam" id="PF00890"/>
    </source>
</evidence>
<name>A0A212KAH2_9BACT</name>
<evidence type="ECO:0000256" key="9">
    <source>
        <dbReference type="ARBA" id="ARBA00048305"/>
    </source>
</evidence>
<reference evidence="13" key="1">
    <citation type="submission" date="2016-04" db="EMBL/GenBank/DDBJ databases">
        <authorList>
            <person name="Evans L.H."/>
            <person name="Alamgir A."/>
            <person name="Owens N."/>
            <person name="Weber N.D."/>
            <person name="Virtaneva K."/>
            <person name="Barbian K."/>
            <person name="Babar A."/>
            <person name="Rosenke K."/>
        </authorList>
    </citation>
    <scope>NUCLEOTIDE SEQUENCE</scope>
    <source>
        <strain evidence="13">92-2</strain>
    </source>
</reference>
<comment type="cofactor">
    <cofactor evidence="1 11">
        <name>FAD</name>
        <dbReference type="ChEBI" id="CHEBI:57692"/>
    </cofactor>
</comment>
<accession>A0A212KAH2</accession>
<evidence type="ECO:0000256" key="11">
    <source>
        <dbReference type="RuleBase" id="RU362049"/>
    </source>
</evidence>
<dbReference type="InterPro" id="IPR036188">
    <property type="entry name" value="FAD/NAD-bd_sf"/>
</dbReference>
<sequence>MNSIRRHVPVLIIGSGVAGCTAALTLADSGCDVLLLNAGDRLADGNSELAQGGIIYQANPTPEHPSDAPALEKDILVAGHNYNYNKAVSFLCAQGPQCVDEVLIKRAQVPFDRNEDGTFNLTREGGHSTQRILHCADFSGRAIMEGLTAQVLAHPRITRLHRRAAIDLLTSHHHAKASQYRYEVRNRCLGAYVLNEETGETETILADWTVLATGGVGQVFLHSTNSPGCVGTGMSMAFRAGVDLANLEFMQFHPTALYEERSNRRSLITEAMRGEGARLLDSKGRAFMLDHDPRGDLAPRDVVAQAMMDEMLHTGAPCLYLDVSGVEQDVPTRFPTVYEKCREAGIDILKEPIPVVPAAHYFCGGVLTDVHGRTSLHGLYAIGECACTGLHGANRLASTSLLEALVWGVSSGKDLAHRVVAESGLPKALAAAIPDWRHEGDERRDDPALVAQDWTNIRNTMWNYVGIARTEARLRRAFEDMRDLVRHIHDFYKRTRISRRLVDLFHGSQTSYIITQAALRNKVSIGCHHRVD</sequence>
<gene>
    <name evidence="13" type="primary">nadB</name>
    <name evidence="13" type="ORF">KM92DES2_12503</name>
</gene>